<dbReference type="Proteomes" id="UP000575985">
    <property type="component" value="Unassembled WGS sequence"/>
</dbReference>
<dbReference type="AlphaFoldDB" id="A0A853BKZ8"/>
<comment type="caution">
    <text evidence="2">The sequence shown here is derived from an EMBL/GenBank/DDBJ whole genome shotgun (WGS) entry which is preliminary data.</text>
</comment>
<feature type="transmembrane region" description="Helical" evidence="1">
    <location>
        <begin position="47"/>
        <end position="66"/>
    </location>
</feature>
<keyword evidence="3" id="KW-1185">Reference proteome</keyword>
<name>A0A853BKZ8_9ACTN</name>
<keyword evidence="1" id="KW-0472">Membrane</keyword>
<dbReference type="EMBL" id="JACCFO010000001">
    <property type="protein sequence ID" value="NYI95395.1"/>
    <property type="molecule type" value="Genomic_DNA"/>
</dbReference>
<reference evidence="2 3" key="1">
    <citation type="submission" date="2020-07" db="EMBL/GenBank/DDBJ databases">
        <title>Sequencing the genomes of 1000 actinobacteria strains.</title>
        <authorList>
            <person name="Klenk H.-P."/>
        </authorList>
    </citation>
    <scope>NUCLEOTIDE SEQUENCE [LARGE SCALE GENOMIC DNA]</scope>
    <source>
        <strain evidence="2 3">DSM 45927</strain>
    </source>
</reference>
<keyword evidence="1" id="KW-1133">Transmembrane helix</keyword>
<gene>
    <name evidence="2" type="ORF">HNR12_001672</name>
</gene>
<dbReference type="RefSeq" id="WP_179766919.1">
    <property type="nucleotide sequence ID" value="NZ_JACCFO010000001.1"/>
</dbReference>
<feature type="transmembrane region" description="Helical" evidence="1">
    <location>
        <begin position="174"/>
        <end position="198"/>
    </location>
</feature>
<evidence type="ECO:0008006" key="4">
    <source>
        <dbReference type="Google" id="ProtNLM"/>
    </source>
</evidence>
<keyword evidence="1" id="KW-0812">Transmembrane</keyword>
<accession>A0A853BKZ8</accession>
<evidence type="ECO:0000313" key="3">
    <source>
        <dbReference type="Proteomes" id="UP000575985"/>
    </source>
</evidence>
<organism evidence="2 3">
    <name type="scientific">Streptomonospora nanhaiensis</name>
    <dbReference type="NCBI Taxonomy" id="1323731"/>
    <lineage>
        <taxon>Bacteria</taxon>
        <taxon>Bacillati</taxon>
        <taxon>Actinomycetota</taxon>
        <taxon>Actinomycetes</taxon>
        <taxon>Streptosporangiales</taxon>
        <taxon>Nocardiopsidaceae</taxon>
        <taxon>Streptomonospora</taxon>
    </lineage>
</organism>
<evidence type="ECO:0000313" key="2">
    <source>
        <dbReference type="EMBL" id="NYI95395.1"/>
    </source>
</evidence>
<protein>
    <recommendedName>
        <fullName evidence="4">PH domain-containing protein</fullName>
    </recommendedName>
</protein>
<sequence>MSPVLTADDSLVLRPPRSTLRTMLVSAVVITAVGTAGLWLKGGWQVALGGAVLLLGVVAVGAVHMARSSVVLTPHEIVVTGLGRPRRRARARAAVVVRATLIAPRGGPHHNLFVLDAFGRVLIRVYGMHYAPRDLDRLVHALGLPVSGPDRPVTAKELARRYPGILSWAEQHPYVLGGALAGAVVLLLLLGVILVTVATQPY</sequence>
<proteinExistence type="predicted"/>
<feature type="transmembrane region" description="Helical" evidence="1">
    <location>
        <begin position="20"/>
        <end position="40"/>
    </location>
</feature>
<evidence type="ECO:0000256" key="1">
    <source>
        <dbReference type="SAM" id="Phobius"/>
    </source>
</evidence>